<dbReference type="RefSeq" id="WP_003127042.1">
    <property type="nucleotide sequence ID" value="NZ_BSYC01000002.1"/>
</dbReference>
<organism evidence="5 11">
    <name type="scientific">Enterococcus gallinarum</name>
    <dbReference type="NCBI Taxonomy" id="1353"/>
    <lineage>
        <taxon>Bacteria</taxon>
        <taxon>Bacillati</taxon>
        <taxon>Bacillota</taxon>
        <taxon>Bacilli</taxon>
        <taxon>Lactobacillales</taxon>
        <taxon>Enterococcaceae</taxon>
        <taxon>Enterococcus</taxon>
    </lineage>
</organism>
<proteinExistence type="predicted"/>
<name>A0A1V8Z4L9_ENTGA</name>
<reference evidence="6 12" key="4">
    <citation type="submission" date="2023-06" db="EMBL/GenBank/DDBJ databases">
        <title>Acute promotion of culturable opportunistic pathogens and persistent increase of antibiotic resistance following antibiotic exposure in mouse gut microbiota.</title>
        <authorList>
            <person name="Li L."/>
            <person name="Wang B."/>
            <person name="Sun Y."/>
            <person name="Wang M."/>
            <person name="Xu H."/>
        </authorList>
    </citation>
    <scope>NUCLEOTIDE SEQUENCE [LARGE SCALE GENOMIC DNA]</scope>
    <source>
        <strain evidence="6 12">CRI2_2</strain>
    </source>
</reference>
<reference evidence="5 11" key="3">
    <citation type="submission" date="2020-06" db="EMBL/GenBank/DDBJ databases">
        <title>Crossreactivity between MHC class I-restricted antigens from cancer cells and an enterococcal bacteriophage.</title>
        <authorList>
            <person name="Fluckiger A."/>
            <person name="Daillere R."/>
            <person name="Sassi M."/>
            <person name="Cattoir V."/>
            <person name="Kroemer G."/>
            <person name="Zitvogel L."/>
        </authorList>
    </citation>
    <scope>NUCLEOTIDE SEQUENCE [LARGE SCALE GENOMIC DNA]</scope>
    <source>
        <strain evidence="5 11">EG4</strain>
    </source>
</reference>
<dbReference type="Proteomes" id="UP000571857">
    <property type="component" value="Unassembled WGS sequence"/>
</dbReference>
<dbReference type="InterPro" id="IPR003313">
    <property type="entry name" value="AraC-bd"/>
</dbReference>
<dbReference type="Gene3D" id="1.10.10.60">
    <property type="entry name" value="Homeodomain-like"/>
    <property type="match status" value="2"/>
</dbReference>
<evidence type="ECO:0000256" key="2">
    <source>
        <dbReference type="ARBA" id="ARBA00023125"/>
    </source>
</evidence>
<evidence type="ECO:0000256" key="3">
    <source>
        <dbReference type="ARBA" id="ARBA00023163"/>
    </source>
</evidence>
<evidence type="ECO:0000313" key="5">
    <source>
        <dbReference type="EMBL" id="MBA0973312.1"/>
    </source>
</evidence>
<dbReference type="EMBL" id="WVTI01000001">
    <property type="protein sequence ID" value="MXS24680.1"/>
    <property type="molecule type" value="Genomic_DNA"/>
</dbReference>
<dbReference type="GeneID" id="93223863"/>
<dbReference type="InterPro" id="IPR009057">
    <property type="entry name" value="Homeodomain-like_sf"/>
</dbReference>
<evidence type="ECO:0000313" key="10">
    <source>
        <dbReference type="Proteomes" id="UP000516696"/>
    </source>
</evidence>
<dbReference type="EMBL" id="CP050485">
    <property type="protein sequence ID" value="QOG27181.1"/>
    <property type="molecule type" value="Genomic_DNA"/>
</dbReference>
<dbReference type="Proteomes" id="UP001241571">
    <property type="component" value="Unassembled WGS sequence"/>
</dbReference>
<dbReference type="Proteomes" id="UP000516696">
    <property type="component" value="Chromosome"/>
</dbReference>
<accession>A0A1V8Z4L9</accession>
<dbReference type="InterPro" id="IPR018062">
    <property type="entry name" value="HTH_AraC-typ_CS"/>
</dbReference>
<dbReference type="EMBL" id="JASUBT010000004">
    <property type="protein sequence ID" value="MDL4935632.1"/>
    <property type="molecule type" value="Genomic_DNA"/>
</dbReference>
<dbReference type="Pfam" id="PF12833">
    <property type="entry name" value="HTH_18"/>
    <property type="match status" value="1"/>
</dbReference>
<dbReference type="Proteomes" id="UP000439965">
    <property type="component" value="Unassembled WGS sequence"/>
</dbReference>
<evidence type="ECO:0000313" key="11">
    <source>
        <dbReference type="Proteomes" id="UP000571857"/>
    </source>
</evidence>
<dbReference type="SUPFAM" id="SSF51215">
    <property type="entry name" value="Regulatory protein AraC"/>
    <property type="match status" value="1"/>
</dbReference>
<evidence type="ECO:0000259" key="4">
    <source>
        <dbReference type="PROSITE" id="PS01124"/>
    </source>
</evidence>
<sequence>MNLVNPRTFNPEIIYLFDPWTQSESHGEMHHHDFLEISIVLEGESNYYFEEAPATKIKAGSIMLFNPGVNHCEFQESGTCSHQLHIGLKNISLEGFKRNFFPNKQPLLDLGKYHHQVLDKAWQLVRESNEEQDEFQLMQKALIIEMLVYILRGLNDKRLNVVPYLTKSQRRHQQIVNYTIYFLENHYKEEITLEKLAQDQFLSPTYLSKVFKEATGVSPINYLIEIRLKRARDMLTNEKLTIKEVASAVGYQDAYHFSKSFKKLFGVSPSSVIPKLQK</sequence>
<evidence type="ECO:0000313" key="12">
    <source>
        <dbReference type="Proteomes" id="UP001241571"/>
    </source>
</evidence>
<reference evidence="8 10" key="2">
    <citation type="submission" date="2020-03" db="EMBL/GenBank/DDBJ databases">
        <title>Characterization of ganglioside-mimicking enterococci.</title>
        <authorList>
            <person name="Patry R.T."/>
            <person name="Nothaft H."/>
            <person name="Bridger R."/>
            <person name="Shajahan A."/>
            <person name="Huynh S."/>
            <person name="Sanchez S."/>
            <person name="Azadi P."/>
            <person name="Cooper K."/>
            <person name="Miller W.G."/>
            <person name="Parker C.T."/>
            <person name="Wells L."/>
            <person name="Szymanski C.M."/>
        </authorList>
    </citation>
    <scope>NUCLEOTIDE SEQUENCE [LARGE SCALE GENOMIC DNA]</scope>
    <source>
        <strain evidence="8 10">EGM181</strain>
    </source>
</reference>
<dbReference type="PANTHER" id="PTHR43280:SF28">
    <property type="entry name" value="HTH-TYPE TRANSCRIPTIONAL ACTIVATOR RHAS"/>
    <property type="match status" value="1"/>
</dbReference>
<dbReference type="SMART" id="SM00342">
    <property type="entry name" value="HTH_ARAC"/>
    <property type="match status" value="1"/>
</dbReference>
<dbReference type="PRINTS" id="PR00032">
    <property type="entry name" value="HTHARAC"/>
</dbReference>
<dbReference type="InterPro" id="IPR020449">
    <property type="entry name" value="Tscrpt_reg_AraC-type_HTH"/>
</dbReference>
<gene>
    <name evidence="8" type="ORF">EGM181_07945</name>
    <name evidence="7" type="ORF">GTI89_01070</name>
    <name evidence="5" type="ORF">HWH42_12120</name>
    <name evidence="6" type="ORF">QRX88_07905</name>
</gene>
<dbReference type="PROSITE" id="PS00041">
    <property type="entry name" value="HTH_ARAC_FAMILY_1"/>
    <property type="match status" value="1"/>
</dbReference>
<evidence type="ECO:0000313" key="7">
    <source>
        <dbReference type="EMBL" id="MXS24680.1"/>
    </source>
</evidence>
<keyword evidence="3" id="KW-0804">Transcription</keyword>
<evidence type="ECO:0000313" key="9">
    <source>
        <dbReference type="Proteomes" id="UP000439965"/>
    </source>
</evidence>
<dbReference type="AlphaFoldDB" id="A0A1V8Z4L9"/>
<dbReference type="GO" id="GO:0003700">
    <property type="term" value="F:DNA-binding transcription factor activity"/>
    <property type="evidence" value="ECO:0007669"/>
    <property type="project" value="InterPro"/>
</dbReference>
<dbReference type="PROSITE" id="PS01124">
    <property type="entry name" value="HTH_ARAC_FAMILY_2"/>
    <property type="match status" value="1"/>
</dbReference>
<keyword evidence="2" id="KW-0238">DNA-binding</keyword>
<dbReference type="Pfam" id="PF02311">
    <property type="entry name" value="AraC_binding"/>
    <property type="match status" value="1"/>
</dbReference>
<dbReference type="InterPro" id="IPR018060">
    <property type="entry name" value="HTH_AraC"/>
</dbReference>
<dbReference type="SUPFAM" id="SSF46689">
    <property type="entry name" value="Homeodomain-like"/>
    <property type="match status" value="2"/>
</dbReference>
<protein>
    <submittedName>
        <fullName evidence="6">AraC family transcriptional regulator</fullName>
    </submittedName>
    <submittedName>
        <fullName evidence="7">Helix-turn-helix domain-containing protein</fullName>
    </submittedName>
    <submittedName>
        <fullName evidence="5">Helix-turn-helix transcriptional regulator</fullName>
    </submittedName>
</protein>
<dbReference type="PANTHER" id="PTHR43280">
    <property type="entry name" value="ARAC-FAMILY TRANSCRIPTIONAL REGULATOR"/>
    <property type="match status" value="1"/>
</dbReference>
<dbReference type="InterPro" id="IPR014710">
    <property type="entry name" value="RmlC-like_jellyroll"/>
</dbReference>
<dbReference type="Gene3D" id="2.60.120.10">
    <property type="entry name" value="Jelly Rolls"/>
    <property type="match status" value="1"/>
</dbReference>
<evidence type="ECO:0000313" key="6">
    <source>
        <dbReference type="EMBL" id="MDL4935632.1"/>
    </source>
</evidence>
<evidence type="ECO:0000256" key="1">
    <source>
        <dbReference type="ARBA" id="ARBA00023015"/>
    </source>
</evidence>
<reference evidence="7 9" key="1">
    <citation type="submission" date="2019-04" db="EMBL/GenBank/DDBJ databases">
        <title>Step-wise assembly of the neonatal virome modulated by breast feeding.</title>
        <authorList>
            <person name="Liang G."/>
            <person name="Bushman F."/>
        </authorList>
    </citation>
    <scope>NUCLEOTIDE SEQUENCE [LARGE SCALE GENOMIC DNA]</scope>
    <source>
        <strain evidence="7 9">E3404</strain>
    </source>
</reference>
<dbReference type="InterPro" id="IPR037923">
    <property type="entry name" value="HTH-like"/>
</dbReference>
<evidence type="ECO:0000313" key="8">
    <source>
        <dbReference type="EMBL" id="QOG27181.1"/>
    </source>
</evidence>
<feature type="domain" description="HTH araC/xylS-type" evidence="4">
    <location>
        <begin position="177"/>
        <end position="275"/>
    </location>
</feature>
<dbReference type="EMBL" id="JABXJK010000064">
    <property type="protein sequence ID" value="MBA0973312.1"/>
    <property type="molecule type" value="Genomic_DNA"/>
</dbReference>
<keyword evidence="1" id="KW-0805">Transcription regulation</keyword>
<dbReference type="GO" id="GO:0043565">
    <property type="term" value="F:sequence-specific DNA binding"/>
    <property type="evidence" value="ECO:0007669"/>
    <property type="project" value="InterPro"/>
</dbReference>